<gene>
    <name evidence="2" type="ORF">LSH36_696g01082</name>
</gene>
<keyword evidence="3" id="KW-1185">Reference proteome</keyword>
<feature type="region of interest" description="Disordered" evidence="1">
    <location>
        <begin position="409"/>
        <end position="433"/>
    </location>
</feature>
<feature type="region of interest" description="Disordered" evidence="1">
    <location>
        <begin position="314"/>
        <end position="367"/>
    </location>
</feature>
<organism evidence="2 3">
    <name type="scientific">Paralvinella palmiformis</name>
    <dbReference type="NCBI Taxonomy" id="53620"/>
    <lineage>
        <taxon>Eukaryota</taxon>
        <taxon>Metazoa</taxon>
        <taxon>Spiralia</taxon>
        <taxon>Lophotrochozoa</taxon>
        <taxon>Annelida</taxon>
        <taxon>Polychaeta</taxon>
        <taxon>Sedentaria</taxon>
        <taxon>Canalipalpata</taxon>
        <taxon>Terebellida</taxon>
        <taxon>Terebelliformia</taxon>
        <taxon>Alvinellidae</taxon>
        <taxon>Paralvinella</taxon>
    </lineage>
</organism>
<dbReference type="EMBL" id="JAODUP010000696">
    <property type="protein sequence ID" value="KAK2145191.1"/>
    <property type="molecule type" value="Genomic_DNA"/>
</dbReference>
<protein>
    <submittedName>
        <fullName evidence="2">Uncharacterized protein</fullName>
    </submittedName>
</protein>
<sequence length="533" mass="60967">MFTSRQRQGIGSVPSDTLVRLVVVHGDMIAVTDNDCVALGIAVVTSGGGIPWHHNRQQTTNYTIVFPTHRHPTIHENIHDNESGILIRFLLRNPPHRDNGFMTRRHRIPVFMSFGVVIRSTSDRFVLDVSHRRRTKTSDELWRNSRKEQSSAEDKFGYRMSLLRWLKANRTERLENQTGGNLFIRLDLVTENILFGIRTRVGQHGRLERRELIKKSVSEGTNLEHVSATKRFNQRRLTSAAVYEHRFRFGDVPDSETDQCDVVEFSLNPDDDSGHLDPDSDDVTTKIGEVSEADDFPSALKLPEISHSYLTAQHRHENTGSRQDSGNDWTKHQLGGTLRRQHTEPDLCRGSFTNLDAGRRQEQRHLRPLSAQTVVRLGSRSPHLTQKRDQLDQCDTITTDLCQSHKTRTRTNTHEEIQDTSVGGKKQTGCKRSHKLPPVMKAHLKASTVSKKSSGIRQVARRQSLDSNMLHVGAKEDLLDQEQGQKAKHRLTPRSYFKKFGIPLERSELLEILLEERETLQQRIKDFLAKQNP</sequence>
<reference evidence="2" key="1">
    <citation type="journal article" date="2023" name="Mol. Biol. Evol.">
        <title>Third-Generation Sequencing Reveals the Adaptive Role of the Epigenome in Three Deep-Sea Polychaetes.</title>
        <authorList>
            <person name="Perez M."/>
            <person name="Aroh O."/>
            <person name="Sun Y."/>
            <person name="Lan Y."/>
            <person name="Juniper S.K."/>
            <person name="Young C.R."/>
            <person name="Angers B."/>
            <person name="Qian P.Y."/>
        </authorList>
    </citation>
    <scope>NUCLEOTIDE SEQUENCE</scope>
    <source>
        <strain evidence="2">P08H-3</strain>
    </source>
</reference>
<comment type="caution">
    <text evidence="2">The sequence shown here is derived from an EMBL/GenBank/DDBJ whole genome shotgun (WGS) entry which is preliminary data.</text>
</comment>
<name>A0AAD9J390_9ANNE</name>
<evidence type="ECO:0000313" key="2">
    <source>
        <dbReference type="EMBL" id="KAK2145191.1"/>
    </source>
</evidence>
<accession>A0AAD9J390</accession>
<evidence type="ECO:0000313" key="3">
    <source>
        <dbReference type="Proteomes" id="UP001208570"/>
    </source>
</evidence>
<dbReference type="AlphaFoldDB" id="A0AAD9J390"/>
<proteinExistence type="predicted"/>
<evidence type="ECO:0000256" key="1">
    <source>
        <dbReference type="SAM" id="MobiDB-lite"/>
    </source>
</evidence>
<dbReference type="Proteomes" id="UP001208570">
    <property type="component" value="Unassembled WGS sequence"/>
</dbReference>